<evidence type="ECO:0000313" key="3">
    <source>
        <dbReference type="Proteomes" id="UP000284395"/>
    </source>
</evidence>
<dbReference type="OrthoDB" id="7585827at2"/>
<gene>
    <name evidence="2" type="ORF">D6851_08010</name>
</gene>
<keyword evidence="1" id="KW-0472">Membrane</keyword>
<accession>A0A420EMJ1</accession>
<name>A0A420EMJ1_9SPHN</name>
<comment type="caution">
    <text evidence="2">The sequence shown here is derived from an EMBL/GenBank/DDBJ whole genome shotgun (WGS) entry which is preliminary data.</text>
</comment>
<evidence type="ECO:0000313" key="2">
    <source>
        <dbReference type="EMBL" id="RKF21947.1"/>
    </source>
</evidence>
<proteinExistence type="predicted"/>
<feature type="transmembrane region" description="Helical" evidence="1">
    <location>
        <begin position="14"/>
        <end position="34"/>
    </location>
</feature>
<dbReference type="RefSeq" id="WP_120324352.1">
    <property type="nucleotide sequence ID" value="NZ_RAPF01000003.1"/>
</dbReference>
<dbReference type="Proteomes" id="UP000284395">
    <property type="component" value="Unassembled WGS sequence"/>
</dbReference>
<organism evidence="2 3">
    <name type="scientific">Altericroceibacterium spongiae</name>
    <dbReference type="NCBI Taxonomy" id="2320269"/>
    <lineage>
        <taxon>Bacteria</taxon>
        <taxon>Pseudomonadati</taxon>
        <taxon>Pseudomonadota</taxon>
        <taxon>Alphaproteobacteria</taxon>
        <taxon>Sphingomonadales</taxon>
        <taxon>Erythrobacteraceae</taxon>
        <taxon>Altericroceibacterium</taxon>
    </lineage>
</organism>
<reference evidence="2 3" key="1">
    <citation type="submission" date="2018-09" db="EMBL/GenBank/DDBJ databases">
        <title>Altererythrobacter spongiae sp. nov., isolated from a marine sponge.</title>
        <authorList>
            <person name="Zhuang L."/>
            <person name="Luo L."/>
        </authorList>
    </citation>
    <scope>NUCLEOTIDE SEQUENCE [LARGE SCALE GENOMIC DNA]</scope>
    <source>
        <strain evidence="2 3">HN-Y73</strain>
    </source>
</reference>
<protein>
    <submittedName>
        <fullName evidence="2">Uncharacterized protein</fullName>
    </submittedName>
</protein>
<dbReference type="EMBL" id="RAPF01000003">
    <property type="protein sequence ID" value="RKF21947.1"/>
    <property type="molecule type" value="Genomic_DNA"/>
</dbReference>
<feature type="transmembrane region" description="Helical" evidence="1">
    <location>
        <begin position="46"/>
        <end position="71"/>
    </location>
</feature>
<sequence>MPHEPDFLLFASDATLLAVWGGACLFVALIAMLAEWRRHRRKVIDAVGWMPWTTIFVLMAFLGTALLTMAVKSWFAP</sequence>
<dbReference type="AlphaFoldDB" id="A0A420EMJ1"/>
<keyword evidence="3" id="KW-1185">Reference proteome</keyword>
<evidence type="ECO:0000256" key="1">
    <source>
        <dbReference type="SAM" id="Phobius"/>
    </source>
</evidence>
<keyword evidence="1" id="KW-0812">Transmembrane</keyword>
<keyword evidence="1" id="KW-1133">Transmembrane helix</keyword>